<dbReference type="PRINTS" id="PR00464">
    <property type="entry name" value="EP450II"/>
</dbReference>
<keyword evidence="9 15" id="KW-0560">Oxidoreductase</keyword>
<dbReference type="InterPro" id="IPR001128">
    <property type="entry name" value="Cyt_P450"/>
</dbReference>
<dbReference type="PROSITE" id="PS00086">
    <property type="entry name" value="CYTOCHROME_P450"/>
    <property type="match status" value="1"/>
</dbReference>
<evidence type="ECO:0000256" key="10">
    <source>
        <dbReference type="ARBA" id="ARBA00023004"/>
    </source>
</evidence>
<dbReference type="PRINTS" id="PR01689">
    <property type="entry name" value="EP450IICYP3A"/>
</dbReference>
<evidence type="ECO:0000256" key="7">
    <source>
        <dbReference type="ARBA" id="ARBA00022824"/>
    </source>
</evidence>
<evidence type="ECO:0000313" key="18">
    <source>
        <dbReference type="Proteomes" id="UP000192578"/>
    </source>
</evidence>
<protein>
    <submittedName>
        <fullName evidence="17">Cytochrome P450 3A24</fullName>
    </submittedName>
</protein>
<dbReference type="InterPro" id="IPR050705">
    <property type="entry name" value="Cytochrome_P450_3A"/>
</dbReference>
<evidence type="ECO:0000256" key="8">
    <source>
        <dbReference type="ARBA" id="ARBA00022848"/>
    </source>
</evidence>
<dbReference type="Gene3D" id="1.10.630.10">
    <property type="entry name" value="Cytochrome P450"/>
    <property type="match status" value="1"/>
</dbReference>
<keyword evidence="16" id="KW-1133">Transmembrane helix</keyword>
<dbReference type="CDD" id="cd11055">
    <property type="entry name" value="CYP3A-like"/>
    <property type="match status" value="1"/>
</dbReference>
<evidence type="ECO:0000256" key="15">
    <source>
        <dbReference type="RuleBase" id="RU000461"/>
    </source>
</evidence>
<evidence type="ECO:0000256" key="9">
    <source>
        <dbReference type="ARBA" id="ARBA00023002"/>
    </source>
</evidence>
<proteinExistence type="inferred from homology"/>
<sequence length="446" mass="50672">MVKDFPHFVNRRYNDINGPLMDNAVNDLHDQRWKDVRSVLAPTFTSGRLKQMNGLINECCDNLVSNLGKLADEQVDVEGQKLFRTVTLDIIASTFFGTKIDSQNDPKNAFTKKASEAFNFSLLDPIFIILFLFPWALPLAKKLGMSAVKKENLDFFVKNINEIIKLRTESNVVRRDFIQLMLKSMKSADPNGLEKAPAISEDLPATVTDQTADIISHELSVGSAHEKSLSNANYKLSLDEVVAQAVVFFLAGFETTASALTFLTYSLAVNSDIQERLRQSIEEVMQDREEPDYDAIAQMQYLDACVNEALRLYPPVSRTERECNEDWEYKGLKIEKGSVIAVPIFAIQRDPEFWPNPEVFDPERFSYENKKNIKPYTFDTFGQGPRNCIGMRELCIYLPIIKMVMVHILRNFRIAPTAKTEIPLTLSDGAGFVYPKNGAWVRLERL</sequence>
<keyword evidence="12 16" id="KW-0472">Membrane</keyword>
<dbReference type="AlphaFoldDB" id="A0A1W0WFP9"/>
<organism evidence="17 18">
    <name type="scientific">Hypsibius exemplaris</name>
    <name type="common">Freshwater tardigrade</name>
    <dbReference type="NCBI Taxonomy" id="2072580"/>
    <lineage>
        <taxon>Eukaryota</taxon>
        <taxon>Metazoa</taxon>
        <taxon>Ecdysozoa</taxon>
        <taxon>Tardigrada</taxon>
        <taxon>Eutardigrada</taxon>
        <taxon>Parachela</taxon>
        <taxon>Hypsibioidea</taxon>
        <taxon>Hypsibiidae</taxon>
        <taxon>Hypsibius</taxon>
    </lineage>
</organism>
<feature type="binding site" description="axial binding residue" evidence="14">
    <location>
        <position position="388"/>
    </location>
    <ligand>
        <name>heme</name>
        <dbReference type="ChEBI" id="CHEBI:30413"/>
    </ligand>
    <ligandPart>
        <name>Fe</name>
        <dbReference type="ChEBI" id="CHEBI:18248"/>
    </ligandPart>
</feature>
<comment type="function">
    <text evidence="13">Cytochromes P450 are a group of heme-thiolate monooxygenases. They oxidize a variety of structurally unrelated compounds, including steroids, fatty acids, and xenobiotics.</text>
</comment>
<dbReference type="InterPro" id="IPR017972">
    <property type="entry name" value="Cyt_P450_CS"/>
</dbReference>
<comment type="subcellular location">
    <subcellularLocation>
        <location evidence="3">Endoplasmic reticulum membrane</location>
    </subcellularLocation>
    <subcellularLocation>
        <location evidence="2">Microsome membrane</location>
    </subcellularLocation>
</comment>
<gene>
    <name evidence="17" type="ORF">BV898_11783</name>
</gene>
<dbReference type="SUPFAM" id="SSF48264">
    <property type="entry name" value="Cytochrome P450"/>
    <property type="match status" value="1"/>
</dbReference>
<evidence type="ECO:0000256" key="3">
    <source>
        <dbReference type="ARBA" id="ARBA00004586"/>
    </source>
</evidence>
<dbReference type="GO" id="GO:0005789">
    <property type="term" value="C:endoplasmic reticulum membrane"/>
    <property type="evidence" value="ECO:0007669"/>
    <property type="project" value="UniProtKB-SubCell"/>
</dbReference>
<keyword evidence="18" id="KW-1185">Reference proteome</keyword>
<evidence type="ECO:0000256" key="2">
    <source>
        <dbReference type="ARBA" id="ARBA00004524"/>
    </source>
</evidence>
<dbReference type="OrthoDB" id="1470350at2759"/>
<dbReference type="GO" id="GO:0016712">
    <property type="term" value="F:oxidoreductase activity, acting on paired donors, with incorporation or reduction of molecular oxygen, reduced flavin or flavoprotein as one donor, and incorporation of one atom of oxygen"/>
    <property type="evidence" value="ECO:0007669"/>
    <property type="project" value="InterPro"/>
</dbReference>
<dbReference type="InterPro" id="IPR008072">
    <property type="entry name" value="Cyt_P450_E_CYP3A"/>
</dbReference>
<dbReference type="InterPro" id="IPR036396">
    <property type="entry name" value="Cyt_P450_sf"/>
</dbReference>
<name>A0A1W0WFP9_HYPEX</name>
<dbReference type="PANTHER" id="PTHR24302:SF15">
    <property type="entry name" value="FATTY-ACID PEROXYGENASE"/>
    <property type="match status" value="1"/>
</dbReference>
<accession>A0A1W0WFP9</accession>
<evidence type="ECO:0000256" key="14">
    <source>
        <dbReference type="PIRSR" id="PIRSR602402-1"/>
    </source>
</evidence>
<comment type="similarity">
    <text evidence="4 15">Belongs to the cytochrome P450 family.</text>
</comment>
<dbReference type="Pfam" id="PF00067">
    <property type="entry name" value="p450"/>
    <property type="match status" value="2"/>
</dbReference>
<evidence type="ECO:0000256" key="6">
    <source>
        <dbReference type="ARBA" id="ARBA00022723"/>
    </source>
</evidence>
<dbReference type="EMBL" id="MTYJ01000112">
    <property type="protein sequence ID" value="OQV14012.1"/>
    <property type="molecule type" value="Genomic_DNA"/>
</dbReference>
<evidence type="ECO:0000313" key="17">
    <source>
        <dbReference type="EMBL" id="OQV14012.1"/>
    </source>
</evidence>
<reference evidence="18" key="1">
    <citation type="submission" date="2017-01" db="EMBL/GenBank/DDBJ databases">
        <title>Comparative genomics of anhydrobiosis in the tardigrade Hypsibius dujardini.</title>
        <authorList>
            <person name="Yoshida Y."/>
            <person name="Koutsovoulos G."/>
            <person name="Laetsch D."/>
            <person name="Stevens L."/>
            <person name="Kumar S."/>
            <person name="Horikawa D."/>
            <person name="Ishino K."/>
            <person name="Komine S."/>
            <person name="Tomita M."/>
            <person name="Blaxter M."/>
            <person name="Arakawa K."/>
        </authorList>
    </citation>
    <scope>NUCLEOTIDE SEQUENCE [LARGE SCALE GENOMIC DNA]</scope>
    <source>
        <strain evidence="18">Z151</strain>
    </source>
</reference>
<evidence type="ECO:0000256" key="5">
    <source>
        <dbReference type="ARBA" id="ARBA00022617"/>
    </source>
</evidence>
<evidence type="ECO:0000256" key="13">
    <source>
        <dbReference type="ARBA" id="ARBA00043906"/>
    </source>
</evidence>
<evidence type="ECO:0000256" key="16">
    <source>
        <dbReference type="SAM" id="Phobius"/>
    </source>
</evidence>
<dbReference type="Proteomes" id="UP000192578">
    <property type="component" value="Unassembled WGS sequence"/>
</dbReference>
<dbReference type="GO" id="GO:0020037">
    <property type="term" value="F:heme binding"/>
    <property type="evidence" value="ECO:0007669"/>
    <property type="project" value="InterPro"/>
</dbReference>
<keyword evidence="10 14" id="KW-0408">Iron</keyword>
<dbReference type="GO" id="GO:0005506">
    <property type="term" value="F:iron ion binding"/>
    <property type="evidence" value="ECO:0007669"/>
    <property type="project" value="InterPro"/>
</dbReference>
<keyword evidence="5 14" id="KW-0349">Heme</keyword>
<dbReference type="GO" id="GO:0008395">
    <property type="term" value="F:steroid hydroxylase activity"/>
    <property type="evidence" value="ECO:0007669"/>
    <property type="project" value="TreeGrafter"/>
</dbReference>
<evidence type="ECO:0000256" key="12">
    <source>
        <dbReference type="ARBA" id="ARBA00023136"/>
    </source>
</evidence>
<evidence type="ECO:0000256" key="1">
    <source>
        <dbReference type="ARBA" id="ARBA00001971"/>
    </source>
</evidence>
<keyword evidence="11 15" id="KW-0503">Monooxygenase</keyword>
<evidence type="ECO:0000256" key="11">
    <source>
        <dbReference type="ARBA" id="ARBA00023033"/>
    </source>
</evidence>
<dbReference type="PRINTS" id="PR00385">
    <property type="entry name" value="P450"/>
</dbReference>
<dbReference type="InterPro" id="IPR002402">
    <property type="entry name" value="Cyt_P450_E_grp-II"/>
</dbReference>
<dbReference type="PANTHER" id="PTHR24302">
    <property type="entry name" value="CYTOCHROME P450 FAMILY 3"/>
    <property type="match status" value="1"/>
</dbReference>
<keyword evidence="7" id="KW-0256">Endoplasmic reticulum</keyword>
<keyword evidence="6 14" id="KW-0479">Metal-binding</keyword>
<comment type="caution">
    <text evidence="17">The sequence shown here is derived from an EMBL/GenBank/DDBJ whole genome shotgun (WGS) entry which is preliminary data.</text>
</comment>
<comment type="cofactor">
    <cofactor evidence="1 14">
        <name>heme</name>
        <dbReference type="ChEBI" id="CHEBI:30413"/>
    </cofactor>
</comment>
<keyword evidence="8" id="KW-0492">Microsome</keyword>
<evidence type="ECO:0000256" key="4">
    <source>
        <dbReference type="ARBA" id="ARBA00010617"/>
    </source>
</evidence>
<keyword evidence="16" id="KW-0812">Transmembrane</keyword>
<feature type="transmembrane region" description="Helical" evidence="16">
    <location>
        <begin position="117"/>
        <end position="137"/>
    </location>
</feature>